<feature type="compositionally biased region" description="Basic and acidic residues" evidence="1">
    <location>
        <begin position="12"/>
        <end position="49"/>
    </location>
</feature>
<feature type="compositionally biased region" description="Low complexity" evidence="1">
    <location>
        <begin position="455"/>
        <end position="472"/>
    </location>
</feature>
<proteinExistence type="predicted"/>
<dbReference type="EMBL" id="PDXQ01000002">
    <property type="protein sequence ID" value="TRZ29008.1"/>
    <property type="molecule type" value="Genomic_DNA"/>
</dbReference>
<evidence type="ECO:0000259" key="3">
    <source>
        <dbReference type="PROSITE" id="PS51178"/>
    </source>
</evidence>
<feature type="region of interest" description="Disordered" evidence="1">
    <location>
        <begin position="1"/>
        <end position="67"/>
    </location>
</feature>
<reference evidence="4 5" key="1">
    <citation type="submission" date="2017-10" db="EMBL/GenBank/DDBJ databases">
        <title>FDA dAtabase for Regulatory Grade micrObial Sequences (FDA-ARGOS): Supporting development and validation of Infectious Disease Dx tests.</title>
        <authorList>
            <person name="Campos J."/>
            <person name="Goldberg B."/>
            <person name="Tallon L.J."/>
            <person name="Sadzewicz L."/>
            <person name="Sengamalay N."/>
            <person name="Ott S."/>
            <person name="Godinez A."/>
            <person name="Nagaraj S."/>
            <person name="Vyas G."/>
            <person name="Aluvathingal J."/>
            <person name="Nadendla S."/>
            <person name="Geyer C."/>
            <person name="Nandy P."/>
            <person name="Hobson J."/>
            <person name="Sichtig H."/>
        </authorList>
    </citation>
    <scope>NUCLEOTIDE SEQUENCE [LARGE SCALE GENOMIC DNA]</scope>
    <source>
        <strain evidence="4 5">FDAARGOS_185</strain>
    </source>
</reference>
<comment type="caution">
    <text evidence="4">The sequence shown here is derived from an EMBL/GenBank/DDBJ whole genome shotgun (WGS) entry which is preliminary data.</text>
</comment>
<protein>
    <submittedName>
        <fullName evidence="4">PASTA domain-containing protein</fullName>
    </submittedName>
</protein>
<evidence type="ECO:0000313" key="4">
    <source>
        <dbReference type="EMBL" id="TRZ29008.1"/>
    </source>
</evidence>
<dbReference type="PROSITE" id="PS51178">
    <property type="entry name" value="PASTA"/>
    <property type="match status" value="1"/>
</dbReference>
<dbReference type="Pfam" id="PF03793">
    <property type="entry name" value="PASTA"/>
    <property type="match status" value="2"/>
</dbReference>
<keyword evidence="2" id="KW-1133">Transmembrane helix</keyword>
<sequence length="478" mass="53929">MSDFLSNFNGDNYDRRKQEKEPREPKKEAPKKVKQEVSSEKQEKAPEPKLRRRNKTNEATVEIDPSYKKQKRKKRRWVILGAIAAVLALGVFYYQQTHVKVPNFIGKNLSDLQVWASENKIKTEIKESYDLAKDANTILAQKQKSGSRIKKGGILNVTNSLGADPKEKIPLPDFMQMNKQQVERWIKEKKADNLSLIEEYSDTIEKGRPIRFEIANAEVTPETYQRKDAAKVYFSKGKQTYQKDIKVPDFLRKPRSEVETWAKNNEINMTYEEKTSNDIPADSIMEQSIAKDEKIAKKEKMKVTVSLGKGYVVPNFSEYNLDDASSALEGVQIQAKGIYTENLPYGQLVSQSEEAGKVLSAKDNLTIKVLYSLGQPYMKDLRGTMVEGGLQKYFHDEFQSKGANINYVIRRVDSDQPKGTVVGMSHFSDYVPLNLTVSIDISLGNLGSAPTSFPNNTNGENTGVGNEENSGNQGTPSE</sequence>
<evidence type="ECO:0000256" key="1">
    <source>
        <dbReference type="SAM" id="MobiDB-lite"/>
    </source>
</evidence>
<evidence type="ECO:0000313" key="5">
    <source>
        <dbReference type="Proteomes" id="UP000316316"/>
    </source>
</evidence>
<evidence type="ECO:0000256" key="2">
    <source>
        <dbReference type="SAM" id="Phobius"/>
    </source>
</evidence>
<name>A0A8B5VYF9_ENTAV</name>
<dbReference type="InterPro" id="IPR005543">
    <property type="entry name" value="PASTA_dom"/>
</dbReference>
<feature type="transmembrane region" description="Helical" evidence="2">
    <location>
        <begin position="77"/>
        <end position="94"/>
    </location>
</feature>
<dbReference type="CDD" id="cd06577">
    <property type="entry name" value="PASTA_pknB"/>
    <property type="match status" value="2"/>
</dbReference>
<dbReference type="RefSeq" id="WP_144325876.1">
    <property type="nucleotide sequence ID" value="NZ_CAXOGR010000012.1"/>
</dbReference>
<feature type="region of interest" description="Disordered" evidence="1">
    <location>
        <begin position="450"/>
        <end position="478"/>
    </location>
</feature>
<dbReference type="Proteomes" id="UP000316316">
    <property type="component" value="Unassembled WGS sequence"/>
</dbReference>
<dbReference type="Gene3D" id="3.30.10.20">
    <property type="match status" value="2"/>
</dbReference>
<feature type="domain" description="PASTA" evidence="3">
    <location>
        <begin position="95"/>
        <end position="161"/>
    </location>
</feature>
<dbReference type="SMART" id="SM00740">
    <property type="entry name" value="PASTA"/>
    <property type="match status" value="3"/>
</dbReference>
<keyword evidence="2" id="KW-0472">Membrane</keyword>
<feature type="compositionally biased region" description="Polar residues" evidence="1">
    <location>
        <begin position="1"/>
        <end position="10"/>
    </location>
</feature>
<keyword evidence="2" id="KW-0812">Transmembrane</keyword>
<dbReference type="AlphaFoldDB" id="A0A8B5VYF9"/>
<gene>
    <name evidence="4" type="ORF">AUF17_20145</name>
</gene>
<accession>A0A8B5VYF9</accession>
<organism evidence="4 5">
    <name type="scientific">Enterococcus avium</name>
    <name type="common">Streptococcus avium</name>
    <dbReference type="NCBI Taxonomy" id="33945"/>
    <lineage>
        <taxon>Bacteria</taxon>
        <taxon>Bacillati</taxon>
        <taxon>Bacillota</taxon>
        <taxon>Bacilli</taxon>
        <taxon>Lactobacillales</taxon>
        <taxon>Enterococcaceae</taxon>
        <taxon>Enterococcus</taxon>
    </lineage>
</organism>